<dbReference type="Gene3D" id="3.40.50.720">
    <property type="entry name" value="NAD(P)-binding Rossmann-like Domain"/>
    <property type="match status" value="1"/>
</dbReference>
<evidence type="ECO:0000313" key="5">
    <source>
        <dbReference type="Proteomes" id="UP000018198"/>
    </source>
</evidence>
<dbReference type="AlphaFoldDB" id="T2J4Q7"/>
<dbReference type="GO" id="GO:0004074">
    <property type="term" value="F:biliverdin reductase [NAD(P)H] activity"/>
    <property type="evidence" value="ECO:0007669"/>
    <property type="project" value="UniProtKB-EC"/>
</dbReference>
<organism evidence="4 5">
    <name type="scientific">Crocosphaera watsonii WH 0401</name>
    <dbReference type="NCBI Taxonomy" id="555881"/>
    <lineage>
        <taxon>Bacteria</taxon>
        <taxon>Bacillati</taxon>
        <taxon>Cyanobacteriota</taxon>
        <taxon>Cyanophyceae</taxon>
        <taxon>Oscillatoriophycideae</taxon>
        <taxon>Chroococcales</taxon>
        <taxon>Aphanothecaceae</taxon>
        <taxon>Crocosphaera</taxon>
    </lineage>
</organism>
<reference evidence="4 5" key="2">
    <citation type="submission" date="2013-09" db="EMBL/GenBank/DDBJ databases">
        <title>Whole genome comparison of six Crocosphaera watsonii strains with differing phenotypes.</title>
        <authorList>
            <person name="Bench S.R."/>
            <person name="Heller P."/>
            <person name="Frank I."/>
            <person name="Arciniega M."/>
            <person name="Shilova I.N."/>
            <person name="Zehr J.P."/>
        </authorList>
    </citation>
    <scope>NUCLEOTIDE SEQUENCE [LARGE SCALE GENOMIC DNA]</scope>
    <source>
        <strain evidence="4 5">WH 0401</strain>
    </source>
</reference>
<dbReference type="SUPFAM" id="SSF51735">
    <property type="entry name" value="NAD(P)-binding Rossmann-fold domains"/>
    <property type="match status" value="1"/>
</dbReference>
<feature type="domain" description="Gfo/Idh/MocA-like oxidoreductase C-terminal" evidence="3">
    <location>
        <begin position="199"/>
        <end position="381"/>
    </location>
</feature>
<dbReference type="PANTHER" id="PTHR43377:SF10">
    <property type="entry name" value="BILIVERDIN REDUCTASE"/>
    <property type="match status" value="1"/>
</dbReference>
<evidence type="ECO:0000259" key="3">
    <source>
        <dbReference type="Pfam" id="PF02894"/>
    </source>
</evidence>
<dbReference type="Pfam" id="PF01408">
    <property type="entry name" value="GFO_IDH_MocA"/>
    <property type="match status" value="1"/>
</dbReference>
<evidence type="ECO:0000256" key="1">
    <source>
        <dbReference type="ARBA" id="ARBA00010928"/>
    </source>
</evidence>
<keyword evidence="4" id="KW-0560">Oxidoreductase</keyword>
<protein>
    <submittedName>
        <fullName evidence="4">Biliverdin reductase</fullName>
        <ecNumber evidence="4">1.3.1.24</ecNumber>
    </submittedName>
</protein>
<comment type="similarity">
    <text evidence="1">Belongs to the Gfo/Idh/MocA family.</text>
</comment>
<dbReference type="InterPro" id="IPR000683">
    <property type="entry name" value="Gfo/Idh/MocA-like_OxRdtase_N"/>
</dbReference>
<dbReference type="InterPro" id="IPR051450">
    <property type="entry name" value="Gfo/Idh/MocA_Oxidoreductases"/>
</dbReference>
<feature type="domain" description="Gfo/Idh/MocA-like oxidoreductase N-terminal" evidence="2">
    <location>
        <begin position="64"/>
        <end position="182"/>
    </location>
</feature>
<dbReference type="InterPro" id="IPR036291">
    <property type="entry name" value="NAD(P)-bd_dom_sf"/>
</dbReference>
<dbReference type="InterPro" id="IPR004104">
    <property type="entry name" value="Gfo/Idh/MocA-like_OxRdtase_C"/>
</dbReference>
<accession>T2J4Q7</accession>
<proteinExistence type="inferred from homology"/>
<dbReference type="EMBL" id="CAQM01000224">
    <property type="protein sequence ID" value="CCQ60843.1"/>
    <property type="molecule type" value="Genomic_DNA"/>
</dbReference>
<dbReference type="GO" id="GO:0000166">
    <property type="term" value="F:nucleotide binding"/>
    <property type="evidence" value="ECO:0007669"/>
    <property type="project" value="InterPro"/>
</dbReference>
<reference evidence="4 5" key="1">
    <citation type="submission" date="2013-01" db="EMBL/GenBank/DDBJ databases">
        <authorList>
            <person name="Bench S."/>
        </authorList>
    </citation>
    <scope>NUCLEOTIDE SEQUENCE [LARGE SCALE GENOMIC DNA]</scope>
    <source>
        <strain evidence="4 5">WH 0401</strain>
    </source>
</reference>
<comment type="caution">
    <text evidence="4">The sequence shown here is derived from an EMBL/GenBank/DDBJ whole genome shotgun (WGS) entry which is preliminary data.</text>
</comment>
<evidence type="ECO:0000259" key="2">
    <source>
        <dbReference type="Pfam" id="PF01408"/>
    </source>
</evidence>
<sequence length="383" mass="43672">MRRLETILIFCSQSPSLPVSQSPSLPVSPSPHLPLLPYQSKIMELSNLQVDLRMSLVSQFSRPIQVGIVGTGYAAKRRAETFIEDERSQVYGVTGYTPENVADFCQTYDVSAYENWQDFVTNENLDLVVICNANHLHGKVTKLALENNKNVIIEYPLSLDYKEASELLELAKKKEKLLHIEHIEILGEMHRAVQKYLPRIGKVFYGRYQTIDRKDPTPVKWTFNKQLFGFPFKAALPRIHRFTHLFGEVKSVNCHHQYWDIEKENYYHACLCDAQLLFKNGLIVDLIYGKGDIFSASDRTFELYGETGKIIFEGIEGKLITSEGTEPIELESRRGLFALDTRMVLGHLFDSKPLYIKPESSIYALKVGETAHQSAISGKSVYL</sequence>
<gene>
    <name evidence="4" type="ORF">CWATWH0401_796</name>
</gene>
<evidence type="ECO:0000313" key="4">
    <source>
        <dbReference type="EMBL" id="CCQ60843.1"/>
    </source>
</evidence>
<dbReference type="EC" id="1.3.1.24" evidence="4"/>
<dbReference type="PANTHER" id="PTHR43377">
    <property type="entry name" value="BILIVERDIN REDUCTASE A"/>
    <property type="match status" value="1"/>
</dbReference>
<dbReference type="Pfam" id="PF02894">
    <property type="entry name" value="GFO_IDH_MocA_C"/>
    <property type="match status" value="1"/>
</dbReference>
<name>T2J4Q7_CROWT</name>
<dbReference type="Proteomes" id="UP000018198">
    <property type="component" value="Unassembled WGS sequence"/>
</dbReference>
<dbReference type="Gene3D" id="3.30.360.10">
    <property type="entry name" value="Dihydrodipicolinate Reductase, domain 2"/>
    <property type="match status" value="1"/>
</dbReference>